<dbReference type="SUPFAM" id="SSF53756">
    <property type="entry name" value="UDP-Glycosyltransferase/glycogen phosphorylase"/>
    <property type="match status" value="1"/>
</dbReference>
<dbReference type="HOGENOM" id="CLU_001724_2_1_1"/>
<evidence type="ECO:0000256" key="1">
    <source>
        <dbReference type="ARBA" id="ARBA00009995"/>
    </source>
</evidence>
<keyword evidence="7" id="KW-1185">Reference proteome</keyword>
<proteinExistence type="inferred from homology"/>
<evidence type="ECO:0000259" key="5">
    <source>
        <dbReference type="Pfam" id="PF26168"/>
    </source>
</evidence>
<evidence type="ECO:0000313" key="6">
    <source>
        <dbReference type="EMBL" id="ERN15773.1"/>
    </source>
</evidence>
<dbReference type="FunFam" id="3.40.50.2000:FF:000060">
    <property type="entry name" value="Glycosyltransferase"/>
    <property type="match status" value="1"/>
</dbReference>
<dbReference type="GO" id="GO:1901137">
    <property type="term" value="P:carbohydrate derivative biosynthetic process"/>
    <property type="evidence" value="ECO:0007669"/>
    <property type="project" value="UniProtKB-ARBA"/>
</dbReference>
<dbReference type="PROSITE" id="PS00375">
    <property type="entry name" value="UDPGT"/>
    <property type="match status" value="1"/>
</dbReference>
<dbReference type="InterPro" id="IPR002213">
    <property type="entry name" value="UDP_glucos_trans"/>
</dbReference>
<dbReference type="Gramene" id="ERN15773">
    <property type="protein sequence ID" value="ERN15773"/>
    <property type="gene ID" value="AMTR_s00039p00102080"/>
</dbReference>
<dbReference type="OrthoDB" id="5835829at2759"/>
<keyword evidence="2 3" id="KW-0808">Transferase</keyword>
<evidence type="ECO:0000256" key="4">
    <source>
        <dbReference type="RuleBase" id="RU362057"/>
    </source>
</evidence>
<feature type="domain" description="Glycosyltransferase N-terminal" evidence="5">
    <location>
        <begin position="40"/>
        <end position="260"/>
    </location>
</feature>
<dbReference type="KEGG" id="atr:18444066"/>
<evidence type="ECO:0000256" key="3">
    <source>
        <dbReference type="RuleBase" id="RU003718"/>
    </source>
</evidence>
<dbReference type="PANTHER" id="PTHR48044:SF22">
    <property type="entry name" value="GLYCOSYLTRANSFERASE"/>
    <property type="match status" value="1"/>
</dbReference>
<dbReference type="EC" id="2.4.1.-" evidence="4"/>
<evidence type="ECO:0000313" key="7">
    <source>
        <dbReference type="Proteomes" id="UP000017836"/>
    </source>
</evidence>
<evidence type="ECO:0000256" key="2">
    <source>
        <dbReference type="ARBA" id="ARBA00022679"/>
    </source>
</evidence>
<comment type="similarity">
    <text evidence="1 3">Belongs to the UDP-glycosyltransferase family.</text>
</comment>
<accession>U5D5Z2</accession>
<dbReference type="Pfam" id="PF00201">
    <property type="entry name" value="UDPGT"/>
    <property type="match status" value="1"/>
</dbReference>
<dbReference type="OMA" id="ACASKEF"/>
<dbReference type="AlphaFoldDB" id="U5D5Z2"/>
<organism evidence="6 7">
    <name type="scientific">Amborella trichopoda</name>
    <dbReference type="NCBI Taxonomy" id="13333"/>
    <lineage>
        <taxon>Eukaryota</taxon>
        <taxon>Viridiplantae</taxon>
        <taxon>Streptophyta</taxon>
        <taxon>Embryophyta</taxon>
        <taxon>Tracheophyta</taxon>
        <taxon>Spermatophyta</taxon>
        <taxon>Magnoliopsida</taxon>
        <taxon>Amborellales</taxon>
        <taxon>Amborellaceae</taxon>
        <taxon>Amborella</taxon>
    </lineage>
</organism>
<sequence>MNEIVKEPLEAHQATFSTSQMNSPTHLNSLSAQHAPSGGVVVLVVPFPAASHLNQLLNFARVLAEHGLPVVFACSETHARQTTHRSGGFNCASNPNLRFHILPFPSFPALLPDPESSNKFPGHLQPLFDATEHLLSPLTTLVHELASIHRRVAVIHDALMSVAAGAAVECLNAEAYSYNCGSTCATICFQREAEGQQEPIVPGLPPPSFRGCVNDSFIDFLPRAVKFRHLDRGVFFNSFHAIEGQFLSRIASSHVWAIGPTVLLQKKPQEPPHKLHECMQWLDKQAPRSVLYVSFGTVVSMSAAEVRELAQGLEASGQPFLWVLRYADKGDIFAGREADSPRGLPDGYEERVQGRGLIVRDWAPQLEILHHPSTGGFLTHCGWNSCMESIAMGVPMVAWPMHSDQPVNAQLVTGVLGVGVAVGEWHERDDIVRAESVERAVRKLMASEEGAEMGRKAAELRDAAQQAVGEGGTSGAALDTFLALISRP</sequence>
<dbReference type="Pfam" id="PF26168">
    <property type="entry name" value="Glyco_transf_N"/>
    <property type="match status" value="1"/>
</dbReference>
<keyword evidence="3" id="KW-0328">Glycosyltransferase</keyword>
<dbReference type="InterPro" id="IPR058980">
    <property type="entry name" value="Glyco_transf_N"/>
</dbReference>
<dbReference type="PANTHER" id="PTHR48044">
    <property type="entry name" value="GLYCOSYLTRANSFERASE"/>
    <property type="match status" value="1"/>
</dbReference>
<dbReference type="Gene3D" id="3.40.50.2000">
    <property type="entry name" value="Glycogen Phosphorylase B"/>
    <property type="match status" value="2"/>
</dbReference>
<dbReference type="eggNOG" id="KOG1192">
    <property type="taxonomic scope" value="Eukaryota"/>
</dbReference>
<protein>
    <recommendedName>
        <fullName evidence="4">Glycosyltransferase</fullName>
        <ecNumber evidence="4">2.4.1.-</ecNumber>
    </recommendedName>
</protein>
<dbReference type="InterPro" id="IPR035595">
    <property type="entry name" value="UDP_glycos_trans_CS"/>
</dbReference>
<gene>
    <name evidence="6" type="ORF">AMTR_s00039p00102080</name>
</gene>
<dbReference type="CDD" id="cd03784">
    <property type="entry name" value="GT1_Gtf-like"/>
    <property type="match status" value="1"/>
</dbReference>
<dbReference type="EMBL" id="KI392495">
    <property type="protein sequence ID" value="ERN15773.1"/>
    <property type="molecule type" value="Genomic_DNA"/>
</dbReference>
<reference evidence="7" key="1">
    <citation type="journal article" date="2013" name="Science">
        <title>The Amborella genome and the evolution of flowering plants.</title>
        <authorList>
            <consortium name="Amborella Genome Project"/>
        </authorList>
    </citation>
    <scope>NUCLEOTIDE SEQUENCE [LARGE SCALE GENOMIC DNA]</scope>
</reference>
<name>U5D5Z2_AMBTC</name>
<dbReference type="GO" id="GO:0035251">
    <property type="term" value="F:UDP-glucosyltransferase activity"/>
    <property type="evidence" value="ECO:0000318"/>
    <property type="project" value="GO_Central"/>
</dbReference>
<dbReference type="Proteomes" id="UP000017836">
    <property type="component" value="Unassembled WGS sequence"/>
</dbReference>